<proteinExistence type="predicted"/>
<dbReference type="InterPro" id="IPR026698">
    <property type="entry name" value="UPF_C3orf38"/>
</dbReference>
<gene>
    <name evidence="2" type="ORF">ABEB36_001538</name>
</gene>
<dbReference type="SUPFAM" id="SSF54427">
    <property type="entry name" value="NTF2-like"/>
    <property type="match status" value="1"/>
</dbReference>
<feature type="domain" description="NTF2" evidence="1">
    <location>
        <begin position="119"/>
        <end position="246"/>
    </location>
</feature>
<name>A0ABD1FEV9_HYPHA</name>
<dbReference type="AlphaFoldDB" id="A0ABD1FEV9"/>
<evidence type="ECO:0000259" key="1">
    <source>
        <dbReference type="PROSITE" id="PS50177"/>
    </source>
</evidence>
<evidence type="ECO:0000313" key="2">
    <source>
        <dbReference type="EMBL" id="KAL1517815.1"/>
    </source>
</evidence>
<dbReference type="Pfam" id="PF15008">
    <property type="entry name" value="DUF4518"/>
    <property type="match status" value="1"/>
</dbReference>
<organism evidence="2 3">
    <name type="scientific">Hypothenemus hampei</name>
    <name type="common">Coffee berry borer</name>
    <dbReference type="NCBI Taxonomy" id="57062"/>
    <lineage>
        <taxon>Eukaryota</taxon>
        <taxon>Metazoa</taxon>
        <taxon>Ecdysozoa</taxon>
        <taxon>Arthropoda</taxon>
        <taxon>Hexapoda</taxon>
        <taxon>Insecta</taxon>
        <taxon>Pterygota</taxon>
        <taxon>Neoptera</taxon>
        <taxon>Endopterygota</taxon>
        <taxon>Coleoptera</taxon>
        <taxon>Polyphaga</taxon>
        <taxon>Cucujiformia</taxon>
        <taxon>Curculionidae</taxon>
        <taxon>Scolytinae</taxon>
        <taxon>Hypothenemus</taxon>
    </lineage>
</organism>
<dbReference type="Gene3D" id="3.10.450.50">
    <property type="match status" value="1"/>
</dbReference>
<evidence type="ECO:0000313" key="3">
    <source>
        <dbReference type="Proteomes" id="UP001566132"/>
    </source>
</evidence>
<dbReference type="PROSITE" id="PS50177">
    <property type="entry name" value="NTF2_DOMAIN"/>
    <property type="match status" value="1"/>
</dbReference>
<dbReference type="PANTHER" id="PTHR21084">
    <property type="entry name" value="DENSE INCISORS"/>
    <property type="match status" value="1"/>
</dbReference>
<accession>A0ABD1FEV9</accession>
<protein>
    <recommendedName>
        <fullName evidence="1">NTF2 domain-containing protein</fullName>
    </recommendedName>
</protein>
<dbReference type="InterPro" id="IPR032710">
    <property type="entry name" value="NTF2-like_dom_sf"/>
</dbReference>
<dbReference type="PANTHER" id="PTHR21084:SF1">
    <property type="entry name" value="DENSE INCISORS"/>
    <property type="match status" value="1"/>
</dbReference>
<dbReference type="EMBL" id="JBDJPC010000001">
    <property type="protein sequence ID" value="KAL1517815.1"/>
    <property type="molecule type" value="Genomic_DNA"/>
</dbReference>
<reference evidence="2 3" key="1">
    <citation type="submission" date="2024-05" db="EMBL/GenBank/DDBJ databases">
        <title>Genetic variation in Jamaican populations of the coffee berry borer (Hypothenemus hampei).</title>
        <authorList>
            <person name="Errbii M."/>
            <person name="Myrie A."/>
        </authorList>
    </citation>
    <scope>NUCLEOTIDE SEQUENCE [LARGE SCALE GENOMIC DNA]</scope>
    <source>
        <strain evidence="2">JA-Hopewell-2020-01-JO</strain>
        <tissue evidence="2">Whole body</tissue>
    </source>
</reference>
<comment type="caution">
    <text evidence="2">The sequence shown here is derived from an EMBL/GenBank/DDBJ whole genome shotgun (WGS) entry which is preliminary data.</text>
</comment>
<sequence length="273" mass="31224">MAEASEGLCEVLSKLDYQSLFALSKTVTQGLKRCDTNKDAIENIIKYSPDYLSILRRKAVTKEILFNYLESNNVKVQLPKTKNELIDLTMDYWKDLRTANEDKSTYVEIGKSESNVNQMAEHFARWFYPMLNNNECIKGHFFPDAILKLNTFANNDCDSTEVQNDPEEISNTLLNLKQRHRLYFNFNDTPEGIQGRMDPHGLVMVLVCGTLHIESVCAGVFEQVFALARDPCSDNNWKIKRSELNLRSQNNVLECPKLTDSELTSGLLLLPIE</sequence>
<keyword evidence="3" id="KW-1185">Reference proteome</keyword>
<dbReference type="InterPro" id="IPR018222">
    <property type="entry name" value="Nuclear_transport_factor_2_euk"/>
</dbReference>
<dbReference type="Proteomes" id="UP001566132">
    <property type="component" value="Unassembled WGS sequence"/>
</dbReference>